<dbReference type="PANTHER" id="PTHR15528:SF11">
    <property type="entry name" value="FI18188P1"/>
    <property type="match status" value="1"/>
</dbReference>
<proteinExistence type="predicted"/>
<feature type="compositionally biased region" description="Polar residues" evidence="7">
    <location>
        <begin position="339"/>
        <end position="356"/>
    </location>
</feature>
<dbReference type="FunFam" id="2.130.10.10:FF:000577">
    <property type="entry name" value="WD domain G-beta repeat protein"/>
    <property type="match status" value="1"/>
</dbReference>
<dbReference type="InterPro" id="IPR056421">
    <property type="entry name" value="TPR_GEMI5"/>
</dbReference>
<evidence type="ECO:0000256" key="4">
    <source>
        <dbReference type="ARBA" id="ARBA00023015"/>
    </source>
</evidence>
<dbReference type="EMBL" id="JAPQKH010000003">
    <property type="protein sequence ID" value="KAJ5106811.1"/>
    <property type="molecule type" value="Genomic_DNA"/>
</dbReference>
<feature type="compositionally biased region" description="Polar residues" evidence="7">
    <location>
        <begin position="1369"/>
        <end position="1391"/>
    </location>
</feature>
<dbReference type="PANTHER" id="PTHR15528">
    <property type="entry name" value="PEROXISOME PROLIFERATOR ACTIVATED RECEPTOR GAMMA COACTIVATOR 1 PGC-1 -RELATED"/>
    <property type="match status" value="1"/>
</dbReference>
<reference evidence="9" key="2">
    <citation type="journal article" date="2023" name="IMA Fungus">
        <title>Comparative genomic study of the Penicillium genus elucidates a diverse pangenome and 15 lateral gene transfer events.</title>
        <authorList>
            <person name="Petersen C."/>
            <person name="Sorensen T."/>
            <person name="Nielsen M.R."/>
            <person name="Sondergaard T.E."/>
            <person name="Sorensen J.L."/>
            <person name="Fitzpatrick D.A."/>
            <person name="Frisvad J.C."/>
            <person name="Nielsen K.L."/>
        </authorList>
    </citation>
    <scope>NUCLEOTIDE SEQUENCE</scope>
    <source>
        <strain evidence="9">IBT 30069</strain>
    </source>
</reference>
<comment type="caution">
    <text evidence="9">The sequence shown here is derived from an EMBL/GenBank/DDBJ whole genome shotgun (WGS) entry which is preliminary data.</text>
</comment>
<feature type="compositionally biased region" description="Basic residues" evidence="7">
    <location>
        <begin position="1057"/>
        <end position="1086"/>
    </location>
</feature>
<dbReference type="Proteomes" id="UP001149165">
    <property type="component" value="Unassembled WGS sequence"/>
</dbReference>
<sequence>MEKLTWNRSLVPESRLSKSVKTMASQVQEPELRFEACAATASLFLCAQDSTVLCLHHDTLAVERRFQSHKENIDFISVDNVSERGAGRLVVSYDVGQTAIVWDIFTGSEISRFASFDHLRVASWLRNGNVAFGNDKGEVILFEPSTSEHISSRTIFDPITSLAPSMDCRTYAIGYQNGSILIANLLPQFTILHTLTTSRGPSPIISIAWHASSSKQKSDMLATQAQNGDLRVWSVSKPAGKESPRVIRVLKRSDSTSAEPKWMAWSKNGKIVQYLEGETWAWDVRTKHVTYEPIPTIDGVRGLANHGPTATLFTIGPHNTVQQYDLETPGMVANVQHPPVSSRSVVSENQRSQTMSPPRRLQDPPNIREQSSSRQAPFESNSLDNLKQQRSNLISPASSRSRTESVSSKASSGKFRTGPFAPPSVSAHSATTFSLASGDNDTPQPSAGYNYASSVSMSSVRSSRAGSRTGSRLRNEVQMSPAEKNVVDLFPFIRARLNDVPYKPQPSIDENSLTPDDLRQQMLSVVFGWEGDISDLIRDEWSRHAYGSPSAILLAQWLGETNTDHMAAMISSGPATASDWMLLALSQMKGQAQANKVGQSFVQKLLEIGDIHTAASILLGLGDSNDAIEVYVSRKHFMEAILMTCLLMPTDWQRQSYLVRRWGEHVVTHSQQQLAIRCFMCSGAEPSEPWTSPGAQQATTFAEVMGGIPPLTAPEVNQSIESNGMVPPRPRSASSSQRAVPKGPALKLITSFDAKSNKRFRFPGLKTDDQTPTNAPGVTPIAESAVAESALGSWKLNNIQSLNQAMTSRTTTPSFNRRRLPSIGETPVDVHPPIFSRARSQQSSSAYGSTSEAEEASGQQSQDEQADNGFLTPAKYHGGLESMKPSPQTAVQAMDKFAAIKGLPSPSPGVFEALTDRSDSRNGTRNPNGLQLELIHSELPFPGPRSQSGLLHSAKSTSTMNSYTSAKSPSVTGRSIDQYISSLEEANYHSKKVGRGRRNTGDNGTSRMESREESRETTRGRYIQSANRSPSSPVPMSPDEVARYHSGELEYPDQPRKKSKSRVRSTSRMRKAGSRTRQRSSSRKPSSRMGEASARGRSSDRQGSSARSPSSPLPMTLPTQESSQQDGVEDPLRIVAGNQKRLRSQHRSASRRRAERGTSSRREGSPETKHKVSYSQPEIRAPREFDLPAQPERFEQLSSKAFGHEEVLSAKAFGQDDTLSSQTFGQESLSNQAYGQESLGDQSYGQESLSSQAYGQESLGNQVYGQESLGSQAYGQESLDSQVYGQESLGSQAYGEENLLSSKRFGDEEVLSATAFGHEETLGNQAFGQQTLGSQAFGQDQMLSSKSFGHADTLNNRAFSQENVFVNGHSQSRPASTANELQDQISPTTPFVSLAERKRRELAAAELEARRLSLARNPSAPNIPFPGELAKSPLESPPPFYGNSYFPRAPSRNNIPPAKASPEYHSSSDSSSSSSRNPVGLPATPRAMRHPKYGGGREERPPSVPTIPTNSYGYGSPHLNDARYQSEAAERIGRSMSVPMPEGPATRYKNPPPVPSEVPMHPHFNPNLPRSRSNSRARNGGHRRTSSGGYISNTSPQRNPSIEETIGGSLPRRPSGPQVDLIPPPPPPPPAPPLLPELQHLSGPPPPPPFPMPMDVSSPRQSTATIDVAIDNEDFGRHIPRAMTAAPTIHVNASEPKSATKEKRGSFESQHRRNRSSNNESFANKLRSLARIRGNSRSVEPWGTATEWGSDPHELDMPYETLHSRAYAPGQNYGY</sequence>
<evidence type="ECO:0000256" key="6">
    <source>
        <dbReference type="ARBA" id="ARBA00023242"/>
    </source>
</evidence>
<dbReference type="InterPro" id="IPR015943">
    <property type="entry name" value="WD40/YVTN_repeat-like_dom_sf"/>
</dbReference>
<feature type="region of interest" description="Disordered" evidence="7">
    <location>
        <begin position="1683"/>
        <end position="1756"/>
    </location>
</feature>
<keyword evidence="4" id="KW-0805">Transcription regulation</keyword>
<evidence type="ECO:0000313" key="9">
    <source>
        <dbReference type="EMBL" id="KAJ5106811.1"/>
    </source>
</evidence>
<dbReference type="InterPro" id="IPR036322">
    <property type="entry name" value="WD40_repeat_dom_sf"/>
</dbReference>
<keyword evidence="6" id="KW-0539">Nucleus</keyword>
<dbReference type="GO" id="GO:0005634">
    <property type="term" value="C:nucleus"/>
    <property type="evidence" value="ECO:0007669"/>
    <property type="project" value="UniProtKB-SubCell"/>
</dbReference>
<feature type="compositionally biased region" description="Basic and acidic residues" evidence="7">
    <location>
        <begin position="1008"/>
        <end position="1019"/>
    </location>
</feature>
<protein>
    <recommendedName>
        <fullName evidence="8">Gem-associated protein 5 TPR domain-containing protein</fullName>
    </recommendedName>
</protein>
<evidence type="ECO:0000256" key="3">
    <source>
        <dbReference type="ARBA" id="ARBA00022884"/>
    </source>
</evidence>
<dbReference type="GO" id="GO:0045944">
    <property type="term" value="P:positive regulation of transcription by RNA polymerase II"/>
    <property type="evidence" value="ECO:0007669"/>
    <property type="project" value="TreeGrafter"/>
</dbReference>
<feature type="region of interest" description="Disordered" evidence="7">
    <location>
        <begin position="903"/>
        <end position="972"/>
    </location>
</feature>
<gene>
    <name evidence="9" type="ORF">N7456_003486</name>
</gene>
<feature type="compositionally biased region" description="Polar residues" evidence="7">
    <location>
        <begin position="1586"/>
        <end position="1602"/>
    </location>
</feature>
<evidence type="ECO:0000256" key="2">
    <source>
        <dbReference type="ARBA" id="ARBA00022553"/>
    </source>
</evidence>
<feature type="compositionally biased region" description="Basic and acidic residues" evidence="7">
    <location>
        <begin position="1040"/>
        <end position="1056"/>
    </location>
</feature>
<feature type="region of interest" description="Disordered" evidence="7">
    <location>
        <begin position="1417"/>
        <end position="1662"/>
    </location>
</feature>
<feature type="region of interest" description="Disordered" evidence="7">
    <location>
        <begin position="807"/>
        <end position="888"/>
    </location>
</feature>
<feature type="compositionally biased region" description="Low complexity" evidence="7">
    <location>
        <begin position="1108"/>
        <end position="1119"/>
    </location>
</feature>
<evidence type="ECO:0000313" key="10">
    <source>
        <dbReference type="Proteomes" id="UP001149165"/>
    </source>
</evidence>
<dbReference type="OrthoDB" id="7326421at2759"/>
<organism evidence="9 10">
    <name type="scientific">Penicillium angulare</name>
    <dbReference type="NCBI Taxonomy" id="116970"/>
    <lineage>
        <taxon>Eukaryota</taxon>
        <taxon>Fungi</taxon>
        <taxon>Dikarya</taxon>
        <taxon>Ascomycota</taxon>
        <taxon>Pezizomycotina</taxon>
        <taxon>Eurotiomycetes</taxon>
        <taxon>Eurotiomycetidae</taxon>
        <taxon>Eurotiales</taxon>
        <taxon>Aspergillaceae</taxon>
        <taxon>Penicillium</taxon>
    </lineage>
</organism>
<feature type="compositionally biased region" description="Pro residues" evidence="7">
    <location>
        <begin position="1622"/>
        <end position="1635"/>
    </location>
</feature>
<feature type="compositionally biased region" description="Pro residues" evidence="7">
    <location>
        <begin position="1643"/>
        <end position="1652"/>
    </location>
</feature>
<dbReference type="GO" id="GO:0003712">
    <property type="term" value="F:transcription coregulator activity"/>
    <property type="evidence" value="ECO:0007669"/>
    <property type="project" value="InterPro"/>
</dbReference>
<reference evidence="9" key="1">
    <citation type="submission" date="2022-11" db="EMBL/GenBank/DDBJ databases">
        <authorList>
            <person name="Petersen C."/>
        </authorList>
    </citation>
    <scope>NUCLEOTIDE SEQUENCE</scope>
    <source>
        <strain evidence="9">IBT 30069</strain>
    </source>
</reference>
<feature type="compositionally biased region" description="Low complexity" evidence="7">
    <location>
        <begin position="452"/>
        <end position="472"/>
    </location>
</feature>
<evidence type="ECO:0000256" key="7">
    <source>
        <dbReference type="SAM" id="MobiDB-lite"/>
    </source>
</evidence>
<feature type="region of interest" description="Disordered" evidence="7">
    <location>
        <begin position="1369"/>
        <end position="1393"/>
    </location>
</feature>
<dbReference type="GO" id="GO:0003723">
    <property type="term" value="F:RNA binding"/>
    <property type="evidence" value="ECO:0007669"/>
    <property type="project" value="UniProtKB-KW"/>
</dbReference>
<feature type="compositionally biased region" description="Polar residues" evidence="7">
    <location>
        <begin position="426"/>
        <end position="447"/>
    </location>
</feature>
<evidence type="ECO:0000256" key="5">
    <source>
        <dbReference type="ARBA" id="ARBA00023163"/>
    </source>
</evidence>
<dbReference type="InterPro" id="IPR034605">
    <property type="entry name" value="PGC-1"/>
</dbReference>
<feature type="domain" description="Gem-associated protein 5 TPR" evidence="8">
    <location>
        <begin position="528"/>
        <end position="683"/>
    </location>
</feature>
<keyword evidence="10" id="KW-1185">Reference proteome</keyword>
<accession>A0A9W9FUP5</accession>
<feature type="compositionally biased region" description="Basic residues" evidence="7">
    <location>
        <begin position="1573"/>
        <end position="1585"/>
    </location>
</feature>
<feature type="compositionally biased region" description="Polar residues" evidence="7">
    <location>
        <begin position="945"/>
        <end position="972"/>
    </location>
</feature>
<dbReference type="Gene3D" id="2.130.10.10">
    <property type="entry name" value="YVTN repeat-like/Quinoprotein amine dehydrogenase"/>
    <property type="match status" value="1"/>
</dbReference>
<comment type="subcellular location">
    <subcellularLocation>
        <location evidence="1">Nucleus</location>
    </subcellularLocation>
</comment>
<feature type="region of interest" description="Disordered" evidence="7">
    <location>
        <begin position="987"/>
        <end position="1196"/>
    </location>
</feature>
<feature type="compositionally biased region" description="Basic residues" evidence="7">
    <location>
        <begin position="989"/>
        <end position="998"/>
    </location>
</feature>
<dbReference type="Pfam" id="PF23774">
    <property type="entry name" value="TPR_GEMI5"/>
    <property type="match status" value="1"/>
</dbReference>
<keyword evidence="3" id="KW-0694">RNA-binding</keyword>
<feature type="compositionally biased region" description="Polar residues" evidence="7">
    <location>
        <begin position="368"/>
        <end position="394"/>
    </location>
</feature>
<feature type="compositionally biased region" description="Basic and acidic residues" evidence="7">
    <location>
        <begin position="1698"/>
        <end position="1711"/>
    </location>
</feature>
<evidence type="ECO:0000259" key="8">
    <source>
        <dbReference type="Pfam" id="PF23774"/>
    </source>
</evidence>
<feature type="region of interest" description="Disordered" evidence="7">
    <location>
        <begin position="332"/>
        <end position="475"/>
    </location>
</feature>
<feature type="compositionally biased region" description="Basic and acidic residues" evidence="7">
    <location>
        <begin position="1155"/>
        <end position="1170"/>
    </location>
</feature>
<feature type="compositionally biased region" description="Low complexity" evidence="7">
    <location>
        <begin position="836"/>
        <end position="863"/>
    </location>
</feature>
<feature type="compositionally biased region" description="Low complexity" evidence="7">
    <location>
        <begin position="395"/>
        <end position="412"/>
    </location>
</feature>
<evidence type="ECO:0000256" key="1">
    <source>
        <dbReference type="ARBA" id="ARBA00004123"/>
    </source>
</evidence>
<dbReference type="SUPFAM" id="SSF50978">
    <property type="entry name" value="WD40 repeat-like"/>
    <property type="match status" value="1"/>
</dbReference>
<feature type="compositionally biased region" description="Basic residues" evidence="7">
    <location>
        <begin position="1140"/>
        <end position="1154"/>
    </location>
</feature>
<keyword evidence="5" id="KW-0804">Transcription</keyword>
<name>A0A9W9FUP5_9EURO</name>
<keyword evidence="2" id="KW-0597">Phosphoprotein</keyword>